<dbReference type="Proteomes" id="UP000254603">
    <property type="component" value="Unassembled WGS sequence"/>
</dbReference>
<organism evidence="1 2">
    <name type="scientific">Oligella ureolytica</name>
    <dbReference type="NCBI Taxonomy" id="90244"/>
    <lineage>
        <taxon>Bacteria</taxon>
        <taxon>Pseudomonadati</taxon>
        <taxon>Pseudomonadota</taxon>
        <taxon>Betaproteobacteria</taxon>
        <taxon>Burkholderiales</taxon>
        <taxon>Alcaligenaceae</taxon>
        <taxon>Oligella</taxon>
    </lineage>
</organism>
<proteinExistence type="predicted"/>
<dbReference type="AlphaFoldDB" id="A0A378XIY9"/>
<accession>A0A378XIY9</accession>
<dbReference type="EMBL" id="UGSB01000001">
    <property type="protein sequence ID" value="SUA55981.1"/>
    <property type="molecule type" value="Genomic_DNA"/>
</dbReference>
<gene>
    <name evidence="1" type="ORF">NCTC11997_01960</name>
</gene>
<dbReference type="STRING" id="1122619.GCA_000373745_01855"/>
<protein>
    <submittedName>
        <fullName evidence="1">Uncharacterized protein</fullName>
    </submittedName>
</protein>
<evidence type="ECO:0000313" key="2">
    <source>
        <dbReference type="Proteomes" id="UP000254603"/>
    </source>
</evidence>
<reference evidence="1 2" key="1">
    <citation type="submission" date="2018-06" db="EMBL/GenBank/DDBJ databases">
        <authorList>
            <consortium name="Pathogen Informatics"/>
            <person name="Doyle S."/>
        </authorList>
    </citation>
    <scope>NUCLEOTIDE SEQUENCE [LARGE SCALE GENOMIC DNA]</scope>
    <source>
        <strain evidence="1 2">NCTC11997</strain>
    </source>
</reference>
<sequence>MQYLDKITENLDAETGSSALHQSIQFTNHQAMVLIYRLDEWVSKSE</sequence>
<evidence type="ECO:0000313" key="1">
    <source>
        <dbReference type="EMBL" id="SUA55981.1"/>
    </source>
</evidence>
<name>A0A378XIY9_9BURK</name>